<proteinExistence type="predicted"/>
<gene>
    <name evidence="1" type="ORF">BLNAU_23067</name>
</gene>
<sequence>MAQGIGNFLQPAFDDSLEAKAVKFLESVDLQDIESAETFLRNFASKSGDCSTEFVQSFVGLLSSASRVITTAAMKLLKSLLFWCSPKVSLALRKADLIPQLINNLNPLSLSFAEAADIHIYLLTTIHWSFWLATPNGLARLDIEDGHEKQAVHETVLTKLLIPSEQYICHFCVHRFSIVDGDQSVLFLEVLATVLRICPYYPPTMEFVLHMPVFLTIPISETFLLLVLRFVCGSERARQLRMKKQKDCGWDEPTQTPSALTHHRFLVKVINALWRHRIGPAGSARSRIVGEDLLPHSQCFPTPSSTQQNTICLWELRVNNWRAGKKLVEQGGWSEDETEQDRQLLSSCSTIVERLDTPHSFSAHHTRRLLFSTLPSCFIASPALNADDTRFSIPTNNTTPAKHICEWADIDSIFGERMRIFEEDMTGLHFVVF</sequence>
<evidence type="ECO:0000313" key="2">
    <source>
        <dbReference type="Proteomes" id="UP001281761"/>
    </source>
</evidence>
<name>A0ABQ9WRS8_9EUKA</name>
<dbReference type="Proteomes" id="UP001281761">
    <property type="component" value="Unassembled WGS sequence"/>
</dbReference>
<organism evidence="1 2">
    <name type="scientific">Blattamonas nauphoetae</name>
    <dbReference type="NCBI Taxonomy" id="2049346"/>
    <lineage>
        <taxon>Eukaryota</taxon>
        <taxon>Metamonada</taxon>
        <taxon>Preaxostyla</taxon>
        <taxon>Oxymonadida</taxon>
        <taxon>Blattamonas</taxon>
    </lineage>
</organism>
<dbReference type="InterPro" id="IPR016024">
    <property type="entry name" value="ARM-type_fold"/>
</dbReference>
<comment type="caution">
    <text evidence="1">The sequence shown here is derived from an EMBL/GenBank/DDBJ whole genome shotgun (WGS) entry which is preliminary data.</text>
</comment>
<accession>A0ABQ9WRS8</accession>
<dbReference type="SUPFAM" id="SSF48371">
    <property type="entry name" value="ARM repeat"/>
    <property type="match status" value="1"/>
</dbReference>
<reference evidence="1 2" key="1">
    <citation type="journal article" date="2022" name="bioRxiv">
        <title>Genomics of Preaxostyla Flagellates Illuminates Evolutionary Transitions and the Path Towards Mitochondrial Loss.</title>
        <authorList>
            <person name="Novak L.V.F."/>
            <person name="Treitli S.C."/>
            <person name="Pyrih J."/>
            <person name="Halakuc P."/>
            <person name="Pipaliya S.V."/>
            <person name="Vacek V."/>
            <person name="Brzon O."/>
            <person name="Soukal P."/>
            <person name="Eme L."/>
            <person name="Dacks J.B."/>
            <person name="Karnkowska A."/>
            <person name="Elias M."/>
            <person name="Hampl V."/>
        </authorList>
    </citation>
    <scope>NUCLEOTIDE SEQUENCE [LARGE SCALE GENOMIC DNA]</scope>
    <source>
        <strain evidence="1">NAU3</strain>
        <tissue evidence="1">Gut</tissue>
    </source>
</reference>
<protein>
    <submittedName>
        <fullName evidence="1">Uncharacterized protein</fullName>
    </submittedName>
</protein>
<dbReference type="EMBL" id="JARBJD010000441">
    <property type="protein sequence ID" value="KAK2942028.1"/>
    <property type="molecule type" value="Genomic_DNA"/>
</dbReference>
<evidence type="ECO:0000313" key="1">
    <source>
        <dbReference type="EMBL" id="KAK2942028.1"/>
    </source>
</evidence>
<keyword evidence="2" id="KW-1185">Reference proteome</keyword>